<dbReference type="AlphaFoldDB" id="A0A9W9D076"/>
<dbReference type="OrthoDB" id="4072826at2759"/>
<comment type="caution">
    <text evidence="2">The sequence shown here is derived from an EMBL/GenBank/DDBJ whole genome shotgun (WGS) entry which is preliminary data.</text>
</comment>
<evidence type="ECO:0000313" key="2">
    <source>
        <dbReference type="EMBL" id="KAJ4396197.1"/>
    </source>
</evidence>
<dbReference type="InterPro" id="IPR051531">
    <property type="entry name" value="N-acetyltransferase"/>
</dbReference>
<sequence>MMGDAMSDISNAMTKLEIRLELKDFQELGVTPWFSYTTSLPERPLPSLSERPHFKTERLLIRPIVKDDLESFYELRQITETQEHSKIRGRPDRSKEETAQYIEALAENEDNHWYFGAFLLSTGEMIGEGGLPDCAIMSTSNSGWPEAEFLVKPQYWRQGYGTEMFHAIIDSWWDLPREWRRLQLIPALNPGVDAGSDVPECLVYQWEERNERARDFFAHVLDQAPAAAEGVFESCDTREGREGEVVKWAGTLAVNPRPPPRDVDSEAE</sequence>
<evidence type="ECO:0000259" key="1">
    <source>
        <dbReference type="PROSITE" id="PS51186"/>
    </source>
</evidence>
<dbReference type="Gene3D" id="3.40.630.30">
    <property type="match status" value="1"/>
</dbReference>
<evidence type="ECO:0000313" key="3">
    <source>
        <dbReference type="Proteomes" id="UP001140453"/>
    </source>
</evidence>
<dbReference type="Pfam" id="PF13302">
    <property type="entry name" value="Acetyltransf_3"/>
    <property type="match status" value="1"/>
</dbReference>
<feature type="domain" description="N-acetyltransferase" evidence="1">
    <location>
        <begin position="59"/>
        <end position="261"/>
    </location>
</feature>
<dbReference type="SUPFAM" id="SSF55729">
    <property type="entry name" value="Acyl-CoA N-acyltransferases (Nat)"/>
    <property type="match status" value="1"/>
</dbReference>
<dbReference type="InterPro" id="IPR000182">
    <property type="entry name" value="GNAT_dom"/>
</dbReference>
<dbReference type="PANTHER" id="PTHR43792:SF1">
    <property type="entry name" value="N-ACETYLTRANSFERASE DOMAIN-CONTAINING PROTEIN"/>
    <property type="match status" value="1"/>
</dbReference>
<accession>A0A9W9D076</accession>
<protein>
    <recommendedName>
        <fullName evidence="1">N-acetyltransferase domain-containing protein</fullName>
    </recommendedName>
</protein>
<keyword evidence="3" id="KW-1185">Reference proteome</keyword>
<reference evidence="2" key="1">
    <citation type="submission" date="2022-10" db="EMBL/GenBank/DDBJ databases">
        <title>Tapping the CABI collections for fungal endophytes: first genome assemblies for Collariella, Neodidymelliopsis, Ascochyta clinopodiicola, Didymella pomorum, Didymosphaeria variabile, Neocosmospora piperis and Neocucurbitaria cava.</title>
        <authorList>
            <person name="Hill R."/>
        </authorList>
    </citation>
    <scope>NUCLEOTIDE SEQUENCE</scope>
    <source>
        <strain evidence="2">IMI 355082</strain>
    </source>
</reference>
<organism evidence="2 3">
    <name type="scientific">Gnomoniopsis smithogilvyi</name>
    <dbReference type="NCBI Taxonomy" id="1191159"/>
    <lineage>
        <taxon>Eukaryota</taxon>
        <taxon>Fungi</taxon>
        <taxon>Dikarya</taxon>
        <taxon>Ascomycota</taxon>
        <taxon>Pezizomycotina</taxon>
        <taxon>Sordariomycetes</taxon>
        <taxon>Sordariomycetidae</taxon>
        <taxon>Diaporthales</taxon>
        <taxon>Gnomoniaceae</taxon>
        <taxon>Gnomoniopsis</taxon>
    </lineage>
</organism>
<name>A0A9W9D076_9PEZI</name>
<dbReference type="GO" id="GO:0016747">
    <property type="term" value="F:acyltransferase activity, transferring groups other than amino-acyl groups"/>
    <property type="evidence" value="ECO:0007669"/>
    <property type="project" value="InterPro"/>
</dbReference>
<dbReference type="PANTHER" id="PTHR43792">
    <property type="entry name" value="GNAT FAMILY, PUTATIVE (AFU_ORTHOLOGUE AFUA_3G00765)-RELATED-RELATED"/>
    <property type="match status" value="1"/>
</dbReference>
<proteinExistence type="predicted"/>
<dbReference type="Proteomes" id="UP001140453">
    <property type="component" value="Unassembled WGS sequence"/>
</dbReference>
<gene>
    <name evidence="2" type="ORF">N0V93_000416</name>
</gene>
<dbReference type="PROSITE" id="PS51186">
    <property type="entry name" value="GNAT"/>
    <property type="match status" value="1"/>
</dbReference>
<dbReference type="EMBL" id="JAPEVB010000001">
    <property type="protein sequence ID" value="KAJ4396197.1"/>
    <property type="molecule type" value="Genomic_DNA"/>
</dbReference>
<dbReference type="InterPro" id="IPR016181">
    <property type="entry name" value="Acyl_CoA_acyltransferase"/>
</dbReference>